<dbReference type="InterPro" id="IPR018865">
    <property type="entry name" value="STK19-like"/>
</dbReference>
<feature type="compositionally biased region" description="Basic and acidic residues" evidence="2">
    <location>
        <begin position="17"/>
        <end position="26"/>
    </location>
</feature>
<dbReference type="GO" id="GO:0016301">
    <property type="term" value="F:kinase activity"/>
    <property type="evidence" value="ECO:0007669"/>
    <property type="project" value="UniProtKB-KW"/>
</dbReference>
<protein>
    <submittedName>
        <fullName evidence="3">Serine/threonine-protein kinase 19</fullName>
    </submittedName>
</protein>
<feature type="region of interest" description="Disordered" evidence="2">
    <location>
        <begin position="1"/>
        <end position="37"/>
    </location>
</feature>
<accession>A0A2P2K811</accession>
<dbReference type="PANTHER" id="PTHR15243:SF0">
    <property type="entry name" value="SERINE_THREONINE-PROTEIN KINASE 19"/>
    <property type="match status" value="1"/>
</dbReference>
<name>A0A2P2K811_RHIMU</name>
<comment type="similarity">
    <text evidence="1">Belongs to the STK19 family.</text>
</comment>
<dbReference type="EMBL" id="GGEC01021337">
    <property type="protein sequence ID" value="MBX01821.1"/>
    <property type="molecule type" value="Transcribed_RNA"/>
</dbReference>
<dbReference type="Pfam" id="PF10494">
    <property type="entry name" value="Stk19"/>
    <property type="match status" value="1"/>
</dbReference>
<proteinExistence type="inferred from homology"/>
<organism evidence="3">
    <name type="scientific">Rhizophora mucronata</name>
    <name type="common">Asiatic mangrove</name>
    <dbReference type="NCBI Taxonomy" id="61149"/>
    <lineage>
        <taxon>Eukaryota</taxon>
        <taxon>Viridiplantae</taxon>
        <taxon>Streptophyta</taxon>
        <taxon>Embryophyta</taxon>
        <taxon>Tracheophyta</taxon>
        <taxon>Spermatophyta</taxon>
        <taxon>Magnoliopsida</taxon>
        <taxon>eudicotyledons</taxon>
        <taxon>Gunneridae</taxon>
        <taxon>Pentapetalae</taxon>
        <taxon>rosids</taxon>
        <taxon>fabids</taxon>
        <taxon>Malpighiales</taxon>
        <taxon>Rhizophoraceae</taxon>
        <taxon>Rhizophora</taxon>
    </lineage>
</organism>
<keyword evidence="3" id="KW-0808">Transferase</keyword>
<evidence type="ECO:0000313" key="3">
    <source>
        <dbReference type="EMBL" id="MBX01821.1"/>
    </source>
</evidence>
<evidence type="ECO:0000256" key="2">
    <source>
        <dbReference type="SAM" id="MobiDB-lite"/>
    </source>
</evidence>
<evidence type="ECO:0000256" key="1">
    <source>
        <dbReference type="ARBA" id="ARBA00093458"/>
    </source>
</evidence>
<reference evidence="3" key="1">
    <citation type="submission" date="2018-02" db="EMBL/GenBank/DDBJ databases">
        <title>Rhizophora mucronata_Transcriptome.</title>
        <authorList>
            <person name="Meera S.P."/>
            <person name="Sreeshan A."/>
            <person name="Augustine A."/>
        </authorList>
    </citation>
    <scope>NUCLEOTIDE SEQUENCE</scope>
    <source>
        <tissue evidence="3">Leaf</tissue>
    </source>
</reference>
<dbReference type="AlphaFoldDB" id="A0A2P2K811"/>
<sequence>MVMSMNSDLSAKGKKRLREEGEEKEGGGGQVIESETSDTDRHILSLAESLTFSDTLVALRMMRDQFPRIDKVSIQPFILCSQLYSSVKDRTQVDRELESLRRDKVLRIFKLNTGQDDHAIMFLDDYLSQIECVVKRMKQKKQDALEVFEWFRLYVIYTKLEPSIGHQELCLLLSHGGKVMDEHISLLINAGLLTRQLIDSSMYWFAIPSIGSVLKGLSQGRKELLSLLHRRRYKEMMLAPLEKKRLRLSPLDMRFHLRDLIGSGHLQTVPTPTGLVVRATKD</sequence>
<keyword evidence="3" id="KW-0418">Kinase</keyword>
<dbReference type="PANTHER" id="PTHR15243">
    <property type="entry name" value="SERINE/THREONINE-PROTEIN KINASE 19"/>
    <property type="match status" value="1"/>
</dbReference>